<dbReference type="Gene3D" id="3.20.20.30">
    <property type="entry name" value="Luciferase-like domain"/>
    <property type="match status" value="1"/>
</dbReference>
<dbReference type="Pfam" id="PF00296">
    <property type="entry name" value="Bac_luciferase"/>
    <property type="match status" value="1"/>
</dbReference>
<dbReference type="PANTHER" id="PTHR42847:SF4">
    <property type="entry name" value="ALKANESULFONATE MONOOXYGENASE-RELATED"/>
    <property type="match status" value="1"/>
</dbReference>
<organism evidence="6 7">
    <name type="scientific">Dactylosporangium fulvum</name>
    <dbReference type="NCBI Taxonomy" id="53359"/>
    <lineage>
        <taxon>Bacteria</taxon>
        <taxon>Bacillati</taxon>
        <taxon>Actinomycetota</taxon>
        <taxon>Actinomycetes</taxon>
        <taxon>Micromonosporales</taxon>
        <taxon>Micromonosporaceae</taxon>
        <taxon>Dactylosporangium</taxon>
    </lineage>
</organism>
<dbReference type="PANTHER" id="PTHR42847">
    <property type="entry name" value="ALKANESULFONATE MONOOXYGENASE"/>
    <property type="match status" value="1"/>
</dbReference>
<reference evidence="6" key="2">
    <citation type="submission" date="2022-09" db="EMBL/GenBank/DDBJ databases">
        <title>Biosynthetic gene clusters of Dactylosporangioum fulvum.</title>
        <authorList>
            <person name="Caradec T."/>
        </authorList>
    </citation>
    <scope>NUCLEOTIDE SEQUENCE</scope>
    <source>
        <strain evidence="6">NRRL B-16292</strain>
    </source>
</reference>
<protein>
    <submittedName>
        <fullName evidence="6">LLM class flavin-dependent oxidoreductase</fullName>
    </submittedName>
</protein>
<evidence type="ECO:0000313" key="7">
    <source>
        <dbReference type="Proteomes" id="UP001059617"/>
    </source>
</evidence>
<name>A0ABY5VU72_9ACTN</name>
<evidence type="ECO:0000256" key="3">
    <source>
        <dbReference type="ARBA" id="ARBA00023002"/>
    </source>
</evidence>
<evidence type="ECO:0000313" key="6">
    <source>
        <dbReference type="EMBL" id="UWP80386.1"/>
    </source>
</evidence>
<reference evidence="6" key="1">
    <citation type="submission" date="2021-04" db="EMBL/GenBank/DDBJ databases">
        <authorList>
            <person name="Hartkoorn R.C."/>
            <person name="Beaudoing E."/>
            <person name="Hot D."/>
        </authorList>
    </citation>
    <scope>NUCLEOTIDE SEQUENCE</scope>
    <source>
        <strain evidence="6">NRRL B-16292</strain>
    </source>
</reference>
<dbReference type="InterPro" id="IPR011251">
    <property type="entry name" value="Luciferase-like_dom"/>
</dbReference>
<evidence type="ECO:0000256" key="1">
    <source>
        <dbReference type="ARBA" id="ARBA00022630"/>
    </source>
</evidence>
<evidence type="ECO:0000256" key="4">
    <source>
        <dbReference type="ARBA" id="ARBA00023033"/>
    </source>
</evidence>
<keyword evidence="4" id="KW-0503">Monooxygenase</keyword>
<gene>
    <name evidence="6" type="ORF">Dfulv_35225</name>
</gene>
<keyword evidence="2" id="KW-0288">FMN</keyword>
<dbReference type="Proteomes" id="UP001059617">
    <property type="component" value="Chromosome"/>
</dbReference>
<dbReference type="RefSeq" id="WP_259858146.1">
    <property type="nucleotide sequence ID" value="NZ_BAAAST010000009.1"/>
</dbReference>
<proteinExistence type="predicted"/>
<dbReference type="InterPro" id="IPR050172">
    <property type="entry name" value="SsuD_RutA_monooxygenase"/>
</dbReference>
<keyword evidence="3" id="KW-0560">Oxidoreductase</keyword>
<keyword evidence="7" id="KW-1185">Reference proteome</keyword>
<evidence type="ECO:0000259" key="5">
    <source>
        <dbReference type="Pfam" id="PF00296"/>
    </source>
</evidence>
<keyword evidence="1" id="KW-0285">Flavoprotein</keyword>
<feature type="domain" description="Luciferase-like" evidence="5">
    <location>
        <begin position="26"/>
        <end position="343"/>
    </location>
</feature>
<evidence type="ECO:0000256" key="2">
    <source>
        <dbReference type="ARBA" id="ARBA00022643"/>
    </source>
</evidence>
<dbReference type="InterPro" id="IPR036661">
    <property type="entry name" value="Luciferase-like_sf"/>
</dbReference>
<dbReference type="SUPFAM" id="SSF51679">
    <property type="entry name" value="Bacterial luciferase-like"/>
    <property type="match status" value="1"/>
</dbReference>
<sequence length="384" mass="42182">MVDRSGSDDLLRVGLFWPTSRTVFPTAYVCEQNPEALDLAAQQRLAVETEAAGFDFGVLADAYGTVSEESSRIGHHDPSIHAVLWAMALFSVTSRMGLISTMHPTFIDAIDLAQYGAQLDYVSNGRWGWNVTTGYRPDEPRLFGADGIADHDERYGIAEEAVVTVRRLWAEDRPQVEQRGTYVRLSGRLPGPGPATPGGPAMVNAGASDQGLRLAGRYCDYLFAPVVDHAHLERLDQRMREEAANAGRDSSAKVLAGVRCLLRDDPQEARDEWEVVKASMDASKELNVFAKTIAQGSKGAAYATNSGRGALQAERKEGALNPLVGTPETVAEELIELYHDHGYRGILVNTPYWTAGEMPRYGRMFARLQEAGVWQPISQRSSLW</sequence>
<accession>A0ABY5VU72</accession>
<dbReference type="EMBL" id="CP073720">
    <property type="protein sequence ID" value="UWP80386.1"/>
    <property type="molecule type" value="Genomic_DNA"/>
</dbReference>